<evidence type="ECO:0000313" key="6">
    <source>
        <dbReference type="Proteomes" id="UP000244908"/>
    </source>
</evidence>
<keyword evidence="1 4" id="KW-0732">Signal</keyword>
<protein>
    <recommendedName>
        <fullName evidence="4">Outer membrane protein assembly factor BamC</fullName>
    </recommendedName>
</protein>
<evidence type="ECO:0000256" key="2">
    <source>
        <dbReference type="ARBA" id="ARBA00023136"/>
    </source>
</evidence>
<evidence type="ECO:0000313" key="5">
    <source>
        <dbReference type="EMBL" id="AWH89611.1"/>
    </source>
</evidence>
<dbReference type="PROSITE" id="PS51257">
    <property type="entry name" value="PROKAR_LIPOPROTEIN"/>
    <property type="match status" value="1"/>
</dbReference>
<dbReference type="AlphaFoldDB" id="A0A2Y9U1L5"/>
<dbReference type="NCBIfam" id="NF008674">
    <property type="entry name" value="PRK11679.1"/>
    <property type="match status" value="1"/>
</dbReference>
<sequence length="345" mass="37403">MVHSLQKIVGVSLVVLLAACSNDQTYKHQVSGDEDYLKAPALKELRAPAGMILPVQNGQYAVSNRAVSTGNVGLALDIRPPSQPLALMTGSRVQYSANTATLSLENSGKNQALWPQVIAVLEQKGYRIADRQDANQTLTTDWVNWQRSDENTAHSARYQITAQPQGYQNQLSVKVLELKAGDKSVSDAASMQRYSISMLNAITEGLDKTQSNLISQQAGKAGGSIVLQAAHDDTGLPVVIVREAYANVWERLPAVLESVGMKINDRNKQLGLITVTFKSSNSNWAALSVPNPDLKNGDYKIQVGDLDNRSSLQFSTDKGQVLKESDNNALVTILQSAFNHSSIAE</sequence>
<dbReference type="Gene3D" id="3.30.530.50">
    <property type="match status" value="1"/>
</dbReference>
<keyword evidence="2 4" id="KW-0472">Membrane</keyword>
<name>A0A2Y9U1L5_9GAMM</name>
<keyword evidence="4" id="KW-0449">Lipoprotein</keyword>
<keyword evidence="6" id="KW-1185">Reference proteome</keyword>
<dbReference type="InterPro" id="IPR014524">
    <property type="entry name" value="BamC"/>
</dbReference>
<evidence type="ECO:0000256" key="1">
    <source>
        <dbReference type="ARBA" id="ARBA00022729"/>
    </source>
</evidence>
<dbReference type="InterPro" id="IPR042268">
    <property type="entry name" value="BamC_C"/>
</dbReference>
<dbReference type="Proteomes" id="UP000244908">
    <property type="component" value="Chromosome"/>
</dbReference>
<comment type="subcellular location">
    <subcellularLocation>
        <location evidence="4">Cell outer membrane</location>
        <topology evidence="4">Lipid-anchor</topology>
    </subcellularLocation>
</comment>
<proteinExistence type="inferred from homology"/>
<dbReference type="InterPro" id="IPR010653">
    <property type="entry name" value="NlpB/DapX"/>
</dbReference>
<gene>
    <name evidence="4" type="primary">bamC</name>
    <name evidence="5" type="ORF">HYN51_14270</name>
</gene>
<dbReference type="EMBL" id="CP029185">
    <property type="protein sequence ID" value="AWH89611.1"/>
    <property type="molecule type" value="Genomic_DNA"/>
</dbReference>
<dbReference type="Gene3D" id="3.30.310.170">
    <property type="entry name" value="Outer membrane protein assembly factor BamC"/>
    <property type="match status" value="1"/>
</dbReference>
<dbReference type="Pfam" id="PF06804">
    <property type="entry name" value="Lipoprotein_18"/>
    <property type="match status" value="1"/>
</dbReference>
<reference evidence="5 6" key="1">
    <citation type="journal article" date="2019" name="Int. J. Syst. Evol. Microbiol.">
        <title>Limnobaculum parvum gen. nov., sp. nov., isolated from a freshwater lake.</title>
        <authorList>
            <person name="Baek C."/>
            <person name="Shin S.K."/>
            <person name="Yi H."/>
        </authorList>
    </citation>
    <scope>NUCLEOTIDE SEQUENCE [LARGE SCALE GENOMIC DNA]</scope>
    <source>
        <strain evidence="5 6">HYN0051</strain>
    </source>
</reference>
<dbReference type="GO" id="GO:0009279">
    <property type="term" value="C:cell outer membrane"/>
    <property type="evidence" value="ECO:0007669"/>
    <property type="project" value="UniProtKB-SubCell"/>
</dbReference>
<dbReference type="GO" id="GO:0051205">
    <property type="term" value="P:protein insertion into membrane"/>
    <property type="evidence" value="ECO:0007669"/>
    <property type="project" value="UniProtKB-UniRule"/>
</dbReference>
<evidence type="ECO:0000256" key="4">
    <source>
        <dbReference type="HAMAP-Rule" id="MF_00924"/>
    </source>
</evidence>
<keyword evidence="3 4" id="KW-0998">Cell outer membrane</keyword>
<organism evidence="5 6">
    <name type="scientific">Limnobaculum parvum</name>
    <dbReference type="NCBI Taxonomy" id="2172103"/>
    <lineage>
        <taxon>Bacteria</taxon>
        <taxon>Pseudomonadati</taxon>
        <taxon>Pseudomonadota</taxon>
        <taxon>Gammaproteobacteria</taxon>
        <taxon>Enterobacterales</taxon>
        <taxon>Budviciaceae</taxon>
        <taxon>Limnobaculum</taxon>
    </lineage>
</organism>
<evidence type="ECO:0000256" key="3">
    <source>
        <dbReference type="ARBA" id="ARBA00023237"/>
    </source>
</evidence>
<dbReference type="GO" id="GO:0043165">
    <property type="term" value="P:Gram-negative-bacterium-type cell outer membrane assembly"/>
    <property type="evidence" value="ECO:0007669"/>
    <property type="project" value="UniProtKB-UniRule"/>
</dbReference>
<keyword evidence="4" id="KW-0564">Palmitate</keyword>
<dbReference type="KEGG" id="lpv:HYN51_14270"/>
<comment type="function">
    <text evidence="4">Part of the outer membrane protein assembly complex, which is involved in assembly and insertion of beta-barrel proteins into the outer membrane.</text>
</comment>
<dbReference type="RefSeq" id="WP_108901655.1">
    <property type="nucleotide sequence ID" value="NZ_CP029185.2"/>
</dbReference>
<dbReference type="HAMAP" id="MF_00924">
    <property type="entry name" value="OM_assembly_BamC"/>
    <property type="match status" value="1"/>
</dbReference>
<dbReference type="PIRSF" id="PIRSF026343">
    <property type="entry name" value="NlpB"/>
    <property type="match status" value="1"/>
</dbReference>
<comment type="subunit">
    <text evidence="4">Part of the Bam complex, which is composed of the outer membrane protein BamA, and four lipoproteins BamB, BamC, BamD and BamE.</text>
</comment>
<accession>A0A2Y9U1L5</accession>
<comment type="similarity">
    <text evidence="4">Belongs to the BamC family.</text>
</comment>
<dbReference type="OrthoDB" id="5686855at2"/>